<dbReference type="EMBL" id="JAATJU010025575">
    <property type="protein sequence ID" value="KAH0503409.1"/>
    <property type="molecule type" value="Genomic_DNA"/>
</dbReference>
<dbReference type="AlphaFoldDB" id="A0A8J6KN89"/>
<feature type="domain" description="tRNA (32-2'-O)-methyltransferase regulator THADA-like TPR repeats region" evidence="6">
    <location>
        <begin position="434"/>
        <end position="487"/>
    </location>
</feature>
<evidence type="ECO:0000256" key="3">
    <source>
        <dbReference type="ARBA" id="ARBA00035698"/>
    </source>
</evidence>
<sequence>MECPKSILLNSSLNGLPKFFLTEAIHSFTSHLQEELNTADLYSYRKVIDNISSCMENFNLGKPVLFLANVLLHFLHKSLIEIREENRQVLKFSGNHIVQTQLMNDLLVGIRVSMTLVQKVQGLQSDLGNDSGSPIWQTMCGLLSVFTKFLNDDDLLQTIQSTSGLAVILFVKTMLHPSEKLPELISSLILQSVDPTSIPEWFMNSCRSLCCADVPASTLLFLCQGTLAMLDWQDGSMGPSGEALLLDTVRVLFTLSSQIKESTLEMFLSRILASWTNSAIHILGSSSPSLKDSLNGGSSIARRLLEYVYTHWEHPLDALRHQTKIIFRNLLQMHRLTTEGADLVTDPFFLELTKSLLQLEWHIKGKYACLGCLVESIGIEHILSIDKTIPSQILEVMGDQSLVPYASDLLETMFKNHKSHLKSQTATSTWMDEWHETWVSPLLSILCGGNLDQKSYVIDYYLPRLLNYSPESLQYMVKILQASIDTETGEKYFVRIDTLGLLCESNRSTEVVSPEEMQWVQLFITYNLNSQSPGVRQQICSLLKKLFCRIQESSQVLYKLEQRKSTLDSENRSSREQPPVSLQQYKNFMSSVCDILFEALFPGSSYSTRFSALSILGSVAEVFAVSEGTIQPVYQLSHDIDAGRFQILIECFTSTFEEVKTLAFDLLMKLPSITAGQFQDPEKLQDLFQAALELSTSTKPYDCVTASYLLNLLIWQDALPASLSASSAWLLTFIKCLMESLEDEISQAEDSLLQAASSFPMYGRVHCITRAFQKLPLHDLQLVSEWRLVVERLLLLSYRLSAVVSPVIQSSSPEGLIPMDTDSESASRLQVILNEIQPRDTNAYFNQAKILKERGSFDLEDLSASVSDIDSFAESKGREGRTCDVTAQMVLVCCWRSMKEVALLLGTLCQLLPMRPVPESCSGLLTVQQVKEIGDYFKQHLLQSRHRGAFELAYTGFVKLTEILNRCSDVSLQKLPEQWLWSVLEEIKSSDPSSKLCATRRSAGIPFYIQALLASEPKKGKMDLLKITMKELISLALSVDASKGIVPQVHALNILRALFRDTRLGENIIPYVADGAKAAILGFTSPVWAVSVLAICAH</sequence>
<dbReference type="InterPro" id="IPR019442">
    <property type="entry name" value="THADA/TRM732_DUF2428"/>
</dbReference>
<dbReference type="InterPro" id="IPR016024">
    <property type="entry name" value="ARM-type_fold"/>
</dbReference>
<evidence type="ECO:0000313" key="8">
    <source>
        <dbReference type="Proteomes" id="UP000710432"/>
    </source>
</evidence>
<evidence type="ECO:0000313" key="7">
    <source>
        <dbReference type="EMBL" id="KAH0503409.1"/>
    </source>
</evidence>
<keyword evidence="4" id="KW-0175">Coiled coil</keyword>
<comment type="caution">
    <text evidence="7">The sequence shown here is derived from an EMBL/GenBank/DDBJ whole genome shotgun (WGS) entry which is preliminary data.</text>
</comment>
<name>A0A8J6KN89_MICOH</name>
<evidence type="ECO:0000256" key="4">
    <source>
        <dbReference type="SAM" id="Coils"/>
    </source>
</evidence>
<dbReference type="Pfam" id="PF10350">
    <property type="entry name" value="DUF2428"/>
    <property type="match status" value="1"/>
</dbReference>
<evidence type="ECO:0000259" key="6">
    <source>
        <dbReference type="Pfam" id="PF25150"/>
    </source>
</evidence>
<comment type="similarity">
    <text evidence="1">Belongs to the THADA family.</text>
</comment>
<dbReference type="GO" id="GO:0005829">
    <property type="term" value="C:cytosol"/>
    <property type="evidence" value="ECO:0007669"/>
    <property type="project" value="TreeGrafter"/>
</dbReference>
<gene>
    <name evidence="7" type="ORF">LTLLF_189440</name>
</gene>
<dbReference type="PANTHER" id="PTHR14387:SF7">
    <property type="entry name" value="THYROID ADENOMA-ASSOCIATED PROTEIN"/>
    <property type="match status" value="1"/>
</dbReference>
<dbReference type="PANTHER" id="PTHR14387">
    <property type="entry name" value="THADA/DEATH RECEPTOR INTERACTING PROTEIN"/>
    <property type="match status" value="1"/>
</dbReference>
<dbReference type="InterPro" id="IPR051954">
    <property type="entry name" value="tRNA_methyltransferase_THADA"/>
</dbReference>
<protein>
    <recommendedName>
        <fullName evidence="3">tRNA (32-2'-O)-methyltransferase regulator THADA</fullName>
    </recommendedName>
</protein>
<feature type="coiled-coil region" evidence="4">
    <location>
        <begin position="731"/>
        <end position="758"/>
    </location>
</feature>
<evidence type="ECO:0000256" key="1">
    <source>
        <dbReference type="ARBA" id="ARBA00010409"/>
    </source>
</evidence>
<evidence type="ECO:0000259" key="5">
    <source>
        <dbReference type="Pfam" id="PF10350"/>
    </source>
</evidence>
<proteinExistence type="inferred from homology"/>
<dbReference type="SUPFAM" id="SSF48371">
    <property type="entry name" value="ARM repeat"/>
    <property type="match status" value="1"/>
</dbReference>
<feature type="domain" description="tRNA (32-2'-O)-methyltransferase regulator THADA-like TPR repeats region" evidence="6">
    <location>
        <begin position="491"/>
        <end position="660"/>
    </location>
</feature>
<accession>A0A8J6KN89</accession>
<dbReference type="Proteomes" id="UP000710432">
    <property type="component" value="Unassembled WGS sequence"/>
</dbReference>
<dbReference type="Pfam" id="PF25150">
    <property type="entry name" value="TPR_Trm732"/>
    <property type="match status" value="2"/>
</dbReference>
<dbReference type="InterPro" id="IPR056843">
    <property type="entry name" value="THADA-like_TPR"/>
</dbReference>
<feature type="domain" description="DUF2428" evidence="5">
    <location>
        <begin position="789"/>
        <end position="1089"/>
    </location>
</feature>
<evidence type="ECO:0000256" key="2">
    <source>
        <dbReference type="ARBA" id="ARBA00035625"/>
    </source>
</evidence>
<dbReference type="GO" id="GO:0030488">
    <property type="term" value="P:tRNA methylation"/>
    <property type="evidence" value="ECO:0007669"/>
    <property type="project" value="TreeGrafter"/>
</dbReference>
<organism evidence="7 8">
    <name type="scientific">Microtus ochrogaster</name>
    <name type="common">Prairie vole</name>
    <dbReference type="NCBI Taxonomy" id="79684"/>
    <lineage>
        <taxon>Eukaryota</taxon>
        <taxon>Metazoa</taxon>
        <taxon>Chordata</taxon>
        <taxon>Craniata</taxon>
        <taxon>Vertebrata</taxon>
        <taxon>Euteleostomi</taxon>
        <taxon>Mammalia</taxon>
        <taxon>Eutheria</taxon>
        <taxon>Euarchontoglires</taxon>
        <taxon>Glires</taxon>
        <taxon>Rodentia</taxon>
        <taxon>Myomorpha</taxon>
        <taxon>Muroidea</taxon>
        <taxon>Cricetidae</taxon>
        <taxon>Arvicolinae</taxon>
        <taxon>Microtus</taxon>
    </lineage>
</organism>
<reference evidence="7" key="1">
    <citation type="submission" date="2020-03" db="EMBL/GenBank/DDBJ databases">
        <title>Studies in the Genomics of Life Span.</title>
        <authorList>
            <person name="Glass D."/>
        </authorList>
    </citation>
    <scope>NUCLEOTIDE SEQUENCE</scope>
    <source>
        <strain evidence="7">LTLLF</strain>
        <tissue evidence="7">Muscle</tissue>
    </source>
</reference>
<comment type="function">
    <text evidence="2">Together with methyltransferase FTSJ1, methylates the 2'-O-ribose of nucleotides at position 32 of the anticodon loop of substrate tRNAs.</text>
</comment>